<name>A0A8J2YPQ3_9PROT</name>
<dbReference type="EMBL" id="BMJQ01000001">
    <property type="protein sequence ID" value="GGF01725.1"/>
    <property type="molecule type" value="Genomic_DNA"/>
</dbReference>
<dbReference type="AlphaFoldDB" id="A0A8J2YPQ3"/>
<dbReference type="SUPFAM" id="SSF52799">
    <property type="entry name" value="(Phosphotyrosine protein) phosphatases II"/>
    <property type="match status" value="1"/>
</dbReference>
<accession>A0A8J2YPQ3</accession>
<feature type="domain" description="Beta-lactamase hydrolase-like protein phosphatase-like" evidence="1">
    <location>
        <begin position="6"/>
        <end position="109"/>
    </location>
</feature>
<proteinExistence type="predicted"/>
<dbReference type="Proteomes" id="UP000646365">
    <property type="component" value="Unassembled WGS sequence"/>
</dbReference>
<dbReference type="NCBIfam" id="TIGR01244">
    <property type="entry name" value="TIGR01244 family sulfur transferase"/>
    <property type="match status" value="1"/>
</dbReference>
<dbReference type="RefSeq" id="WP_189041903.1">
    <property type="nucleotide sequence ID" value="NZ_BMJQ01000001.1"/>
</dbReference>
<dbReference type="InterPro" id="IPR029021">
    <property type="entry name" value="Prot-tyrosine_phosphatase-like"/>
</dbReference>
<reference evidence="2" key="1">
    <citation type="journal article" date="2014" name="Int. J. Syst. Evol. Microbiol.">
        <title>Complete genome sequence of Corynebacterium casei LMG S-19264T (=DSM 44701T), isolated from a smear-ripened cheese.</title>
        <authorList>
            <consortium name="US DOE Joint Genome Institute (JGI-PGF)"/>
            <person name="Walter F."/>
            <person name="Albersmeier A."/>
            <person name="Kalinowski J."/>
            <person name="Ruckert C."/>
        </authorList>
    </citation>
    <scope>NUCLEOTIDE SEQUENCE</scope>
    <source>
        <strain evidence="2">CGMCC 1.15725</strain>
    </source>
</reference>
<evidence type="ECO:0000313" key="3">
    <source>
        <dbReference type="Proteomes" id="UP000646365"/>
    </source>
</evidence>
<evidence type="ECO:0000313" key="2">
    <source>
        <dbReference type="EMBL" id="GGF01725.1"/>
    </source>
</evidence>
<sequence length="144" mass="14505">MQPVRITGKLSVMGQPALGDFPALAAAGFAAVVNNRPDNEAAGQPGSAAEEQAAEAAGLAYAHIPVIWPTLTAEVVRRFQAAVTAADGPVLAHCASGTRSITLHVIGEVLDGRMAVGDVRSFGARHGFDLSGAAAWLAAHGAGA</sequence>
<gene>
    <name evidence="2" type="ORF">GCM10011611_04020</name>
</gene>
<dbReference type="InterPro" id="IPR005939">
    <property type="entry name" value="BLH_phosphatase-like"/>
</dbReference>
<dbReference type="GO" id="GO:0016787">
    <property type="term" value="F:hydrolase activity"/>
    <property type="evidence" value="ECO:0007669"/>
    <property type="project" value="InterPro"/>
</dbReference>
<comment type="caution">
    <text evidence="2">The sequence shown here is derived from an EMBL/GenBank/DDBJ whole genome shotgun (WGS) entry which is preliminary data.</text>
</comment>
<dbReference type="Pfam" id="PF04273">
    <property type="entry name" value="BLH_phosphatase"/>
    <property type="match status" value="1"/>
</dbReference>
<reference evidence="2" key="2">
    <citation type="submission" date="2020-09" db="EMBL/GenBank/DDBJ databases">
        <authorList>
            <person name="Sun Q."/>
            <person name="Zhou Y."/>
        </authorList>
    </citation>
    <scope>NUCLEOTIDE SEQUENCE</scope>
    <source>
        <strain evidence="2">CGMCC 1.15725</strain>
    </source>
</reference>
<organism evidence="2 3">
    <name type="scientific">Aliidongia dinghuensis</name>
    <dbReference type="NCBI Taxonomy" id="1867774"/>
    <lineage>
        <taxon>Bacteria</taxon>
        <taxon>Pseudomonadati</taxon>
        <taxon>Pseudomonadota</taxon>
        <taxon>Alphaproteobacteria</taxon>
        <taxon>Rhodospirillales</taxon>
        <taxon>Dongiaceae</taxon>
        <taxon>Aliidongia</taxon>
    </lineage>
</organism>
<protein>
    <recommendedName>
        <fullName evidence="1">Beta-lactamase hydrolase-like protein phosphatase-like domain-containing protein</fullName>
    </recommendedName>
</protein>
<keyword evidence="3" id="KW-1185">Reference proteome</keyword>
<evidence type="ECO:0000259" key="1">
    <source>
        <dbReference type="Pfam" id="PF04273"/>
    </source>
</evidence>
<dbReference type="Gene3D" id="3.90.190.10">
    <property type="entry name" value="Protein tyrosine phosphatase superfamily"/>
    <property type="match status" value="1"/>
</dbReference>